<evidence type="ECO:0000313" key="2">
    <source>
        <dbReference type="Proteomes" id="UP000887540"/>
    </source>
</evidence>
<proteinExistence type="predicted"/>
<name>A0A914E9L3_9BILA</name>
<accession>A0A914E9L3</accession>
<dbReference type="Pfam" id="PF13358">
    <property type="entry name" value="DDE_3"/>
    <property type="match status" value="1"/>
</dbReference>
<dbReference type="AlphaFoldDB" id="A0A914E9L3"/>
<dbReference type="Gene3D" id="3.30.420.10">
    <property type="entry name" value="Ribonuclease H-like superfamily/Ribonuclease H"/>
    <property type="match status" value="1"/>
</dbReference>
<keyword evidence="2" id="KW-1185">Reference proteome</keyword>
<sequence>MQPFGSMSPPLGQGQGSHHCDKSRAMIRRVHKYFELWITQHPEFEINVNDVTANVCGVTVKTVKTILSSAFDGINLPICKFESKPFTRREKAEKVASKFSPFYKDVIRRTIHRMYKCGNQVTLPDLEAILKKDLPELTISYTTLFYLIKGMGFKHQKVSNRSIIYERQDLVVARTNYLRRKRVLDAENAYFAFMDETWEFAGMTNIRDWIDTTVQRNPLLVEREGLTHGPSTSASRGKRAIIIAAISEDGILKDTVEFYISGATTDVGNYHRDMNSEVFESWLKKCAEIVKIKAAYRPAVIVMDNAPYHSRILQKPPTSSSNKQELSEFMYENEIPIPAKSTNKDLLQTIKNYIYGQAGIEILRLPPYHCELNGIEYVWGNLKHYVRKNAKTGDKIEEIERATKIVLDNMPREKVNSFIEHARKREIEFMEREPIQELIEPFIIPIEDLDSDEDDEVLKAILEKDEEDRAVQALLNSDRLFFSTEAEEELYDE</sequence>
<dbReference type="PANTHER" id="PTHR33939">
    <property type="entry name" value="PROTEIN CBG22215"/>
    <property type="match status" value="1"/>
</dbReference>
<dbReference type="WBParaSite" id="ACRNAN_scaffold6277.g32788.t1">
    <property type="protein sequence ID" value="ACRNAN_scaffold6277.g32788.t1"/>
    <property type="gene ID" value="ACRNAN_scaffold6277.g32788"/>
</dbReference>
<evidence type="ECO:0000259" key="1">
    <source>
        <dbReference type="Pfam" id="PF13358"/>
    </source>
</evidence>
<protein>
    <submittedName>
        <fullName evidence="3">Tc1-like transposase DDE domain-containing protein</fullName>
    </submittedName>
</protein>
<reference evidence="3" key="1">
    <citation type="submission" date="2022-11" db="UniProtKB">
        <authorList>
            <consortium name="WormBaseParasite"/>
        </authorList>
    </citation>
    <scope>IDENTIFICATION</scope>
</reference>
<dbReference type="Proteomes" id="UP000887540">
    <property type="component" value="Unplaced"/>
</dbReference>
<dbReference type="GO" id="GO:0003676">
    <property type="term" value="F:nucleic acid binding"/>
    <property type="evidence" value="ECO:0007669"/>
    <property type="project" value="InterPro"/>
</dbReference>
<evidence type="ECO:0000313" key="3">
    <source>
        <dbReference type="WBParaSite" id="ACRNAN_scaffold6277.g32788.t1"/>
    </source>
</evidence>
<organism evidence="2 3">
    <name type="scientific">Acrobeloides nanus</name>
    <dbReference type="NCBI Taxonomy" id="290746"/>
    <lineage>
        <taxon>Eukaryota</taxon>
        <taxon>Metazoa</taxon>
        <taxon>Ecdysozoa</taxon>
        <taxon>Nematoda</taxon>
        <taxon>Chromadorea</taxon>
        <taxon>Rhabditida</taxon>
        <taxon>Tylenchina</taxon>
        <taxon>Cephalobomorpha</taxon>
        <taxon>Cephaloboidea</taxon>
        <taxon>Cephalobidae</taxon>
        <taxon>Acrobeloides</taxon>
    </lineage>
</organism>
<dbReference type="PANTHER" id="PTHR33939:SF1">
    <property type="entry name" value="DUF4371 DOMAIN-CONTAINING PROTEIN"/>
    <property type="match status" value="1"/>
</dbReference>
<feature type="domain" description="Tc1-like transposase DDE" evidence="1">
    <location>
        <begin position="270"/>
        <end position="395"/>
    </location>
</feature>
<dbReference type="InterPro" id="IPR036397">
    <property type="entry name" value="RNaseH_sf"/>
</dbReference>
<dbReference type="InterPro" id="IPR038717">
    <property type="entry name" value="Tc1-like_DDE_dom"/>
</dbReference>